<dbReference type="Proteomes" id="UP000828390">
    <property type="component" value="Unassembled WGS sequence"/>
</dbReference>
<evidence type="ECO:0000313" key="2">
    <source>
        <dbReference type="EMBL" id="KAH3856780.1"/>
    </source>
</evidence>
<evidence type="ECO:0000313" key="3">
    <source>
        <dbReference type="Proteomes" id="UP000828390"/>
    </source>
</evidence>
<proteinExistence type="predicted"/>
<accession>A0A9D4LER9</accession>
<protein>
    <submittedName>
        <fullName evidence="2">Uncharacterized protein</fullName>
    </submittedName>
</protein>
<sequence>MVLVIYGKSSHIPVCPLQKHHEALGDFTGGTLAPDQTERATQADLYPGKPHME</sequence>
<dbReference type="AlphaFoldDB" id="A0A9D4LER9"/>
<feature type="region of interest" description="Disordered" evidence="1">
    <location>
        <begin position="28"/>
        <end position="53"/>
    </location>
</feature>
<keyword evidence="3" id="KW-1185">Reference proteome</keyword>
<dbReference type="EMBL" id="JAIWYP010000003">
    <property type="protein sequence ID" value="KAH3856780.1"/>
    <property type="molecule type" value="Genomic_DNA"/>
</dbReference>
<evidence type="ECO:0000256" key="1">
    <source>
        <dbReference type="SAM" id="MobiDB-lite"/>
    </source>
</evidence>
<reference evidence="2" key="2">
    <citation type="submission" date="2020-11" db="EMBL/GenBank/DDBJ databases">
        <authorList>
            <person name="McCartney M.A."/>
            <person name="Auch B."/>
            <person name="Kono T."/>
            <person name="Mallez S."/>
            <person name="Becker A."/>
            <person name="Gohl D.M."/>
            <person name="Silverstein K.A.T."/>
            <person name="Koren S."/>
            <person name="Bechman K.B."/>
            <person name="Herman A."/>
            <person name="Abrahante J.E."/>
            <person name="Garbe J."/>
        </authorList>
    </citation>
    <scope>NUCLEOTIDE SEQUENCE</scope>
    <source>
        <strain evidence="2">Duluth1</strain>
        <tissue evidence="2">Whole animal</tissue>
    </source>
</reference>
<name>A0A9D4LER9_DREPO</name>
<reference evidence="2" key="1">
    <citation type="journal article" date="2019" name="bioRxiv">
        <title>The Genome of the Zebra Mussel, Dreissena polymorpha: A Resource for Invasive Species Research.</title>
        <authorList>
            <person name="McCartney M.A."/>
            <person name="Auch B."/>
            <person name="Kono T."/>
            <person name="Mallez S."/>
            <person name="Zhang Y."/>
            <person name="Obille A."/>
            <person name="Becker A."/>
            <person name="Abrahante J.E."/>
            <person name="Garbe J."/>
            <person name="Badalamenti J.P."/>
            <person name="Herman A."/>
            <person name="Mangelson H."/>
            <person name="Liachko I."/>
            <person name="Sullivan S."/>
            <person name="Sone E.D."/>
            <person name="Koren S."/>
            <person name="Silverstein K.A.T."/>
            <person name="Beckman K.B."/>
            <person name="Gohl D.M."/>
        </authorList>
    </citation>
    <scope>NUCLEOTIDE SEQUENCE</scope>
    <source>
        <strain evidence="2">Duluth1</strain>
        <tissue evidence="2">Whole animal</tissue>
    </source>
</reference>
<comment type="caution">
    <text evidence="2">The sequence shown here is derived from an EMBL/GenBank/DDBJ whole genome shotgun (WGS) entry which is preliminary data.</text>
</comment>
<gene>
    <name evidence="2" type="ORF">DPMN_099375</name>
</gene>
<organism evidence="2 3">
    <name type="scientific">Dreissena polymorpha</name>
    <name type="common">Zebra mussel</name>
    <name type="synonym">Mytilus polymorpha</name>
    <dbReference type="NCBI Taxonomy" id="45954"/>
    <lineage>
        <taxon>Eukaryota</taxon>
        <taxon>Metazoa</taxon>
        <taxon>Spiralia</taxon>
        <taxon>Lophotrochozoa</taxon>
        <taxon>Mollusca</taxon>
        <taxon>Bivalvia</taxon>
        <taxon>Autobranchia</taxon>
        <taxon>Heteroconchia</taxon>
        <taxon>Euheterodonta</taxon>
        <taxon>Imparidentia</taxon>
        <taxon>Neoheterodontei</taxon>
        <taxon>Myida</taxon>
        <taxon>Dreissenoidea</taxon>
        <taxon>Dreissenidae</taxon>
        <taxon>Dreissena</taxon>
    </lineage>
</organism>